<dbReference type="Proteomes" id="UP000236546">
    <property type="component" value="Unassembled WGS sequence"/>
</dbReference>
<dbReference type="GO" id="GO:0005737">
    <property type="term" value="C:cytoplasm"/>
    <property type="evidence" value="ECO:0007669"/>
    <property type="project" value="TreeGrafter"/>
</dbReference>
<dbReference type="PANTHER" id="PTHR43544">
    <property type="entry name" value="SHORT-CHAIN DEHYDROGENASE/REDUCTASE"/>
    <property type="match status" value="1"/>
</dbReference>
<gene>
    <name evidence="4" type="ORF">TGAMA5MH_00877</name>
</gene>
<evidence type="ECO:0008006" key="6">
    <source>
        <dbReference type="Google" id="ProtNLM"/>
    </source>
</evidence>
<dbReference type="InterPro" id="IPR002347">
    <property type="entry name" value="SDR_fam"/>
</dbReference>
<dbReference type="SUPFAM" id="SSF51735">
    <property type="entry name" value="NAD(P)-binding Rossmann-fold domains"/>
    <property type="match status" value="1"/>
</dbReference>
<dbReference type="PRINTS" id="PR00081">
    <property type="entry name" value="GDHRDH"/>
</dbReference>
<keyword evidence="3" id="KW-0560">Oxidoreductase</keyword>
<accession>A0A2K0TQM4</accession>
<name>A0A2K0TQM4_9HYPO</name>
<dbReference type="Gene3D" id="3.40.50.720">
    <property type="entry name" value="NAD(P)-binding Rossmann-like Domain"/>
    <property type="match status" value="1"/>
</dbReference>
<evidence type="ECO:0000256" key="3">
    <source>
        <dbReference type="ARBA" id="ARBA00023002"/>
    </source>
</evidence>
<evidence type="ECO:0000313" key="4">
    <source>
        <dbReference type="EMBL" id="PNP47825.1"/>
    </source>
</evidence>
<dbReference type="GO" id="GO:0016491">
    <property type="term" value="F:oxidoreductase activity"/>
    <property type="evidence" value="ECO:0007669"/>
    <property type="project" value="UniProtKB-KW"/>
</dbReference>
<reference evidence="4 5" key="1">
    <citation type="submission" date="2017-02" db="EMBL/GenBank/DDBJ databases">
        <title>Genomes of Trichoderma spp. with biocontrol activity.</title>
        <authorList>
            <person name="Gardiner D."/>
            <person name="Kazan K."/>
            <person name="Vos C."/>
            <person name="Harvey P."/>
        </authorList>
    </citation>
    <scope>NUCLEOTIDE SEQUENCE [LARGE SCALE GENOMIC DNA]</scope>
    <source>
        <strain evidence="4 5">A5MH</strain>
    </source>
</reference>
<evidence type="ECO:0000256" key="2">
    <source>
        <dbReference type="ARBA" id="ARBA00022857"/>
    </source>
</evidence>
<dbReference type="PANTHER" id="PTHR43544:SF7">
    <property type="entry name" value="NADB-LER2"/>
    <property type="match status" value="1"/>
</dbReference>
<dbReference type="InterPro" id="IPR051468">
    <property type="entry name" value="Fungal_SecMetab_SDRs"/>
</dbReference>
<dbReference type="Pfam" id="PF00106">
    <property type="entry name" value="adh_short"/>
    <property type="match status" value="1"/>
</dbReference>
<proteinExistence type="inferred from homology"/>
<evidence type="ECO:0000256" key="1">
    <source>
        <dbReference type="ARBA" id="ARBA00006484"/>
    </source>
</evidence>
<dbReference type="InterPro" id="IPR036291">
    <property type="entry name" value="NAD(P)-bd_dom_sf"/>
</dbReference>
<dbReference type="OrthoDB" id="9876299at2759"/>
<organism evidence="4 5">
    <name type="scientific">Trichoderma gamsii</name>
    <dbReference type="NCBI Taxonomy" id="398673"/>
    <lineage>
        <taxon>Eukaryota</taxon>
        <taxon>Fungi</taxon>
        <taxon>Dikarya</taxon>
        <taxon>Ascomycota</taxon>
        <taxon>Pezizomycotina</taxon>
        <taxon>Sordariomycetes</taxon>
        <taxon>Hypocreomycetidae</taxon>
        <taxon>Hypocreales</taxon>
        <taxon>Hypocreaceae</taxon>
        <taxon>Trichoderma</taxon>
    </lineage>
</organism>
<comment type="caution">
    <text evidence="4">The sequence shown here is derived from an EMBL/GenBank/DDBJ whole genome shotgun (WGS) entry which is preliminary data.</text>
</comment>
<sequence>MSSNTTILITGANRGIGKGLVAAYLTVPNTTVVATVRDPSHPTAESLRSLSKAAGSSLIVIKLDVLSTESISSGIKSLELTHDVHGLDIVIANAGIAGMSDPLALTPVSELQKFINVNAYGQLELFQAVVSLLRSSKANNKGKFVLISSAGGSLTTINTILPLAGYGASKALANFLFKWLALENDDVLIWAQHPGMVASEMGQAGFDAAKEIGIDLSAHAISVEESARAIKQMVDRSTFENTRGKLFGPDGSELPW</sequence>
<dbReference type="EMBL" id="MTYH01000012">
    <property type="protein sequence ID" value="PNP47825.1"/>
    <property type="molecule type" value="Genomic_DNA"/>
</dbReference>
<protein>
    <recommendedName>
        <fullName evidence="6">Aflatoxin biosynthesis ketoreductase nor-1</fullName>
    </recommendedName>
</protein>
<evidence type="ECO:0000313" key="5">
    <source>
        <dbReference type="Proteomes" id="UP000236546"/>
    </source>
</evidence>
<dbReference type="AlphaFoldDB" id="A0A2K0TQM4"/>
<comment type="similarity">
    <text evidence="1">Belongs to the short-chain dehydrogenases/reductases (SDR) family.</text>
</comment>
<keyword evidence="2" id="KW-0521">NADP</keyword>